<dbReference type="EMBL" id="AP009493">
    <property type="protein sequence ID" value="BAG17024.1"/>
    <property type="molecule type" value="Genomic_DNA"/>
</dbReference>
<accession>B1VNK1</accession>
<proteinExistence type="predicted"/>
<dbReference type="KEGG" id="sgr:SGR_195"/>
<dbReference type="AlphaFoldDB" id="B1VNK1"/>
<evidence type="ECO:0000313" key="1">
    <source>
        <dbReference type="EMBL" id="BAG17024.1"/>
    </source>
</evidence>
<name>B1VNK1_STRGG</name>
<dbReference type="HOGENOM" id="CLU_2156928_0_0_11"/>
<organism evidence="1 2">
    <name type="scientific">Streptomyces griseus subsp. griseus (strain JCM 4626 / CBS 651.72 / NBRC 13350 / KCC S-0626 / ISP 5235)</name>
    <dbReference type="NCBI Taxonomy" id="455632"/>
    <lineage>
        <taxon>Bacteria</taxon>
        <taxon>Bacillati</taxon>
        <taxon>Actinomycetota</taxon>
        <taxon>Actinomycetes</taxon>
        <taxon>Kitasatosporales</taxon>
        <taxon>Streptomycetaceae</taxon>
        <taxon>Streptomyces</taxon>
    </lineage>
</organism>
<gene>
    <name evidence="1" type="ordered locus">SGR_195</name>
</gene>
<dbReference type="Proteomes" id="UP000001685">
    <property type="component" value="Chromosome"/>
</dbReference>
<reference evidence="2" key="1">
    <citation type="journal article" date="2008" name="J. Bacteriol.">
        <title>Genome sequence of the streptomycin-producing microorganism Streptomyces griseus IFO 13350.</title>
        <authorList>
            <person name="Ohnishi Y."/>
            <person name="Ishikawa J."/>
            <person name="Hara H."/>
            <person name="Suzuki H."/>
            <person name="Ikenoya M."/>
            <person name="Ikeda H."/>
            <person name="Yamashita A."/>
            <person name="Hattori M."/>
            <person name="Horinouchi S."/>
        </authorList>
    </citation>
    <scope>NUCLEOTIDE SEQUENCE [LARGE SCALE GENOMIC DNA]</scope>
    <source>
        <strain evidence="2">JCM 4626 / NBRC 13350</strain>
    </source>
</reference>
<protein>
    <submittedName>
        <fullName evidence="1">Uncharacterized protein</fullName>
    </submittedName>
</protein>
<sequence length="111" mass="12289">MIIHSPRSTCDTRPKLAVQPRCEMSRASDSVGQQNHARRGLVTTNQWTLSRPCCLSRIGGAPSRWTWRRYRRRTGAPAISSTGEATRSATGTRALAAASFAFSSYRMRSVC</sequence>
<evidence type="ECO:0000313" key="2">
    <source>
        <dbReference type="Proteomes" id="UP000001685"/>
    </source>
</evidence>